<dbReference type="Pfam" id="PF00149">
    <property type="entry name" value="Metallophos"/>
    <property type="match status" value="1"/>
</dbReference>
<dbReference type="GO" id="GO:0005737">
    <property type="term" value="C:cytoplasm"/>
    <property type="evidence" value="ECO:0007669"/>
    <property type="project" value="TreeGrafter"/>
</dbReference>
<dbReference type="Proteomes" id="UP000199150">
    <property type="component" value="Unassembled WGS sequence"/>
</dbReference>
<dbReference type="STRING" id="260084.SAMN02927928_2587"/>
<dbReference type="InterPro" id="IPR029052">
    <property type="entry name" value="Metallo-depent_PP-like"/>
</dbReference>
<organism evidence="2 3">
    <name type="scientific">Asticcacaulis taihuensis</name>
    <dbReference type="NCBI Taxonomy" id="260084"/>
    <lineage>
        <taxon>Bacteria</taxon>
        <taxon>Pseudomonadati</taxon>
        <taxon>Pseudomonadota</taxon>
        <taxon>Alphaproteobacteria</taxon>
        <taxon>Caulobacterales</taxon>
        <taxon>Caulobacteraceae</taxon>
        <taxon>Asticcacaulis</taxon>
    </lineage>
</organism>
<dbReference type="CDD" id="cd00144">
    <property type="entry name" value="MPP_PPP_family"/>
    <property type="match status" value="1"/>
</dbReference>
<proteinExistence type="predicted"/>
<accession>A0A1G4SDC8</accession>
<dbReference type="SUPFAM" id="SSF56300">
    <property type="entry name" value="Metallo-dependent phosphatases"/>
    <property type="match status" value="1"/>
</dbReference>
<dbReference type="RefSeq" id="WP_090648632.1">
    <property type="nucleotide sequence ID" value="NZ_CBCRYE010000002.1"/>
</dbReference>
<keyword evidence="3" id="KW-1185">Reference proteome</keyword>
<dbReference type="GO" id="GO:0008803">
    <property type="term" value="F:bis(5'-nucleosyl)-tetraphosphatase (symmetrical) activity"/>
    <property type="evidence" value="ECO:0007669"/>
    <property type="project" value="TreeGrafter"/>
</dbReference>
<dbReference type="GO" id="GO:0110154">
    <property type="term" value="P:RNA decapping"/>
    <property type="evidence" value="ECO:0007669"/>
    <property type="project" value="TreeGrafter"/>
</dbReference>
<dbReference type="PANTHER" id="PTHR42850">
    <property type="entry name" value="METALLOPHOSPHOESTERASE"/>
    <property type="match status" value="1"/>
</dbReference>
<gene>
    <name evidence="2" type="ORF">SAMN02927928_2587</name>
</gene>
<dbReference type="InterPro" id="IPR004843">
    <property type="entry name" value="Calcineurin-like_PHP"/>
</dbReference>
<protein>
    <submittedName>
        <fullName evidence="2">Serine/threonine protein phosphatase 1</fullName>
    </submittedName>
</protein>
<feature type="domain" description="Calcineurin-like phosphoesterase" evidence="1">
    <location>
        <begin position="27"/>
        <end position="219"/>
    </location>
</feature>
<reference evidence="3" key="1">
    <citation type="submission" date="2016-10" db="EMBL/GenBank/DDBJ databases">
        <authorList>
            <person name="Varghese N."/>
            <person name="Submissions S."/>
        </authorList>
    </citation>
    <scope>NUCLEOTIDE SEQUENCE [LARGE SCALE GENOMIC DNA]</scope>
    <source>
        <strain evidence="3">CGMCC 1.3431</strain>
    </source>
</reference>
<evidence type="ECO:0000259" key="1">
    <source>
        <dbReference type="Pfam" id="PF00149"/>
    </source>
</evidence>
<dbReference type="InterPro" id="IPR050126">
    <property type="entry name" value="Ap4A_hydrolase"/>
</dbReference>
<dbReference type="Gene3D" id="3.60.21.10">
    <property type="match status" value="1"/>
</dbReference>
<dbReference type="EMBL" id="FMTS01000004">
    <property type="protein sequence ID" value="SCW67170.1"/>
    <property type="molecule type" value="Genomic_DNA"/>
</dbReference>
<dbReference type="OrthoDB" id="9807890at2"/>
<evidence type="ECO:0000313" key="2">
    <source>
        <dbReference type="EMBL" id="SCW67170.1"/>
    </source>
</evidence>
<evidence type="ECO:0000313" key="3">
    <source>
        <dbReference type="Proteomes" id="UP000199150"/>
    </source>
</evidence>
<name>A0A1G4SDC8_9CAUL</name>
<dbReference type="PANTHER" id="PTHR42850:SF4">
    <property type="entry name" value="ZINC-DEPENDENT ENDOPOLYPHOSPHATASE"/>
    <property type="match status" value="1"/>
</dbReference>
<dbReference type="AlphaFoldDB" id="A0A1G4SDC8"/>
<dbReference type="GO" id="GO:0016791">
    <property type="term" value="F:phosphatase activity"/>
    <property type="evidence" value="ECO:0007669"/>
    <property type="project" value="TreeGrafter"/>
</dbReference>
<sequence>MLAALKSLFSTSKPKPEPPASRIGRLVYAIGDIHGRLDLFERMIEQVRNDEMARAERPLIVLLGDYVDRGPDSAGVLSRIMRLQDEAWCDVEVLLGNHEEALLKFLYAAQHGPAWVDYGGGSTLGSYGVALPVSRTDPAQWEETRKAFAEALPDDHLSLLKSMKYLLKVDDYVFVHAGVRPDLPLEEQGAETFLWVRGAFMASEKACDYVVVHGHTPEDEPADKRWRIGIDSGAYATGVLTAVRLRDVSRRIMQVRL</sequence>